<proteinExistence type="predicted"/>
<accession>A0A0E0KZS9</accession>
<keyword evidence="3" id="KW-1185">Reference proteome</keyword>
<dbReference type="EnsemblPlants" id="OPUNC05G06700.1">
    <property type="protein sequence ID" value="OPUNC05G06700.1"/>
    <property type="gene ID" value="OPUNC05G06700"/>
</dbReference>
<evidence type="ECO:0000313" key="3">
    <source>
        <dbReference type="Proteomes" id="UP000026962"/>
    </source>
</evidence>
<dbReference type="OMA" id="IRICEPH"/>
<dbReference type="Pfam" id="PF00195">
    <property type="entry name" value="Chal_sti_synt_N"/>
    <property type="match status" value="1"/>
</dbReference>
<dbReference type="HOGENOM" id="CLU_193430_0_0_1"/>
<dbReference type="AlphaFoldDB" id="A0A0E0KZS9"/>
<evidence type="ECO:0000313" key="2">
    <source>
        <dbReference type="EnsemblPlants" id="OPUNC05G06700.1"/>
    </source>
</evidence>
<organism evidence="2">
    <name type="scientific">Oryza punctata</name>
    <name type="common">Red rice</name>
    <dbReference type="NCBI Taxonomy" id="4537"/>
    <lineage>
        <taxon>Eukaryota</taxon>
        <taxon>Viridiplantae</taxon>
        <taxon>Streptophyta</taxon>
        <taxon>Embryophyta</taxon>
        <taxon>Tracheophyta</taxon>
        <taxon>Spermatophyta</taxon>
        <taxon>Magnoliopsida</taxon>
        <taxon>Liliopsida</taxon>
        <taxon>Poales</taxon>
        <taxon>Poaceae</taxon>
        <taxon>BOP clade</taxon>
        <taxon>Oryzoideae</taxon>
        <taxon>Oryzeae</taxon>
        <taxon>Oryzinae</taxon>
        <taxon>Oryza</taxon>
    </lineage>
</organism>
<sequence>MPGPATATVVDRRLCTLHAEGPVVVFVIGIANPADIVYQDGFANYYSGLTKSDHPTKLKDKMKRICKQIDRWTDHLNRVT</sequence>
<dbReference type="Gene3D" id="3.40.47.10">
    <property type="match status" value="1"/>
</dbReference>
<reference evidence="2" key="1">
    <citation type="submission" date="2015-04" db="UniProtKB">
        <authorList>
            <consortium name="EnsemblPlants"/>
        </authorList>
    </citation>
    <scope>IDENTIFICATION</scope>
</reference>
<dbReference type="InterPro" id="IPR001099">
    <property type="entry name" value="Chalcone/stilbene_synt_N"/>
</dbReference>
<dbReference type="STRING" id="4537.A0A0E0KZS9"/>
<dbReference type="Gramene" id="OPUNC05G06700.1">
    <property type="protein sequence ID" value="OPUNC05G06700.1"/>
    <property type="gene ID" value="OPUNC05G06700"/>
</dbReference>
<dbReference type="Proteomes" id="UP000026962">
    <property type="component" value="Chromosome 5"/>
</dbReference>
<protein>
    <recommendedName>
        <fullName evidence="1">Chalcone/stilbene synthase N-terminal domain-containing protein</fullName>
    </recommendedName>
</protein>
<dbReference type="GO" id="GO:0016746">
    <property type="term" value="F:acyltransferase activity"/>
    <property type="evidence" value="ECO:0007669"/>
    <property type="project" value="InterPro"/>
</dbReference>
<reference evidence="2" key="2">
    <citation type="submission" date="2018-05" db="EMBL/GenBank/DDBJ databases">
        <title>OpunRS2 (Oryza punctata Reference Sequence Version 2).</title>
        <authorList>
            <person name="Zhang J."/>
            <person name="Kudrna D."/>
            <person name="Lee S."/>
            <person name="Talag J."/>
            <person name="Welchert J."/>
            <person name="Wing R.A."/>
        </authorList>
    </citation>
    <scope>NUCLEOTIDE SEQUENCE [LARGE SCALE GENOMIC DNA]</scope>
</reference>
<dbReference type="SUPFAM" id="SSF53901">
    <property type="entry name" value="Thiolase-like"/>
    <property type="match status" value="1"/>
</dbReference>
<name>A0A0E0KZS9_ORYPU</name>
<feature type="domain" description="Chalcone/stilbene synthase N-terminal" evidence="1">
    <location>
        <begin position="17"/>
        <end position="68"/>
    </location>
</feature>
<evidence type="ECO:0000259" key="1">
    <source>
        <dbReference type="Pfam" id="PF00195"/>
    </source>
</evidence>
<dbReference type="InterPro" id="IPR016039">
    <property type="entry name" value="Thiolase-like"/>
</dbReference>